<dbReference type="PROSITE" id="PS50157">
    <property type="entry name" value="ZINC_FINGER_C2H2_2"/>
    <property type="match status" value="1"/>
</dbReference>
<name>A0A1R3KD99_COCAP</name>
<dbReference type="GO" id="GO:0003700">
    <property type="term" value="F:DNA-binding transcription factor activity"/>
    <property type="evidence" value="ECO:0007669"/>
    <property type="project" value="InterPro"/>
</dbReference>
<keyword evidence="6" id="KW-0804">Transcription</keyword>
<feature type="compositionally biased region" description="Acidic residues" evidence="8">
    <location>
        <begin position="53"/>
        <end position="62"/>
    </location>
</feature>
<evidence type="ECO:0000259" key="9">
    <source>
        <dbReference type="PROSITE" id="PS50157"/>
    </source>
</evidence>
<comment type="caution">
    <text evidence="10">The sequence shown here is derived from an EMBL/GenBank/DDBJ whole genome shotgun (WGS) entry which is preliminary data.</text>
</comment>
<evidence type="ECO:0000313" key="10">
    <source>
        <dbReference type="EMBL" id="OMP05019.1"/>
    </source>
</evidence>
<sequence>MSDPVELHQDSSSSSETKSSDIMAGDGSNSMGGDDGNLKTKKVEEICIGIESPDPDVDVEVEEKEKEKEKEKERARVKRCKYCGNYHRPKPKDSSNQDYSPNPKLYSLSTEPAHHQKYDQTQQQQQQQQGKGKGKGKGPPVGCNDLLKHMPNWSETGKRSAPNPKIDLANIIYDAAPLRACYGLIPCNSDTQDSEQDSNQYSDLSIRHLFAKLNNPKRSKSNKTTSSVHQCEICGKIFETGQALGGHKSYHRSLNSDIESLRQMLLQRKPKHVQQPNPLGIFLFGTDLSQTSPSTSTAHHSQQSSSDQDQQYPAATCTTLLDFDLNIPFQG</sequence>
<feature type="compositionally biased region" description="Basic and acidic residues" evidence="8">
    <location>
        <begin position="63"/>
        <end position="74"/>
    </location>
</feature>
<dbReference type="GO" id="GO:0000976">
    <property type="term" value="F:transcription cis-regulatory region binding"/>
    <property type="evidence" value="ECO:0007669"/>
    <property type="project" value="TreeGrafter"/>
</dbReference>
<keyword evidence="5" id="KW-0805">Transcription regulation</keyword>
<dbReference type="PANTHER" id="PTHR45988">
    <property type="entry name" value="C2H2 TYPE ZINC FINGER TRANSCRIPTION FACTOR FAMILY-RELATED"/>
    <property type="match status" value="1"/>
</dbReference>
<dbReference type="InterPro" id="IPR044653">
    <property type="entry name" value="AZF1/2/3-like"/>
</dbReference>
<dbReference type="OrthoDB" id="975071at2759"/>
<gene>
    <name evidence="10" type="ORF">CCACVL1_02067</name>
</gene>
<dbReference type="AlphaFoldDB" id="A0A1R3KD99"/>
<evidence type="ECO:0000256" key="3">
    <source>
        <dbReference type="ARBA" id="ARBA00022771"/>
    </source>
</evidence>
<dbReference type="InterPro" id="IPR036236">
    <property type="entry name" value="Znf_C2H2_sf"/>
</dbReference>
<dbReference type="STRING" id="210143.A0A1R3KD99"/>
<dbReference type="Gramene" id="OMP05019">
    <property type="protein sequence ID" value="OMP05019"/>
    <property type="gene ID" value="CCACVL1_02067"/>
</dbReference>
<evidence type="ECO:0000256" key="5">
    <source>
        <dbReference type="ARBA" id="ARBA00023015"/>
    </source>
</evidence>
<keyword evidence="1" id="KW-0479">Metal-binding</keyword>
<keyword evidence="4" id="KW-0862">Zinc</keyword>
<dbReference type="GO" id="GO:0005634">
    <property type="term" value="C:nucleus"/>
    <property type="evidence" value="ECO:0007669"/>
    <property type="project" value="TreeGrafter"/>
</dbReference>
<feature type="region of interest" description="Disordered" evidence="8">
    <location>
        <begin position="292"/>
        <end position="311"/>
    </location>
</feature>
<keyword evidence="2" id="KW-0677">Repeat</keyword>
<keyword evidence="11" id="KW-1185">Reference proteome</keyword>
<dbReference type="PROSITE" id="PS00028">
    <property type="entry name" value="ZINC_FINGER_C2H2_1"/>
    <property type="match status" value="1"/>
</dbReference>
<proteinExistence type="predicted"/>
<feature type="domain" description="C2H2-type" evidence="9">
    <location>
        <begin position="229"/>
        <end position="256"/>
    </location>
</feature>
<feature type="compositionally biased region" description="Basic and acidic residues" evidence="8">
    <location>
        <begin position="36"/>
        <end position="45"/>
    </location>
</feature>
<evidence type="ECO:0000256" key="2">
    <source>
        <dbReference type="ARBA" id="ARBA00022737"/>
    </source>
</evidence>
<evidence type="ECO:0000313" key="11">
    <source>
        <dbReference type="Proteomes" id="UP000188268"/>
    </source>
</evidence>
<dbReference type="EMBL" id="AWWV01005528">
    <property type="protein sequence ID" value="OMP05019.1"/>
    <property type="molecule type" value="Genomic_DNA"/>
</dbReference>
<accession>A0A1R3KD99</accession>
<dbReference type="SUPFAM" id="SSF57667">
    <property type="entry name" value="beta-beta-alpha zinc fingers"/>
    <property type="match status" value="1"/>
</dbReference>
<evidence type="ECO:0000256" key="8">
    <source>
        <dbReference type="SAM" id="MobiDB-lite"/>
    </source>
</evidence>
<evidence type="ECO:0000256" key="6">
    <source>
        <dbReference type="ARBA" id="ARBA00023163"/>
    </source>
</evidence>
<dbReference type="PANTHER" id="PTHR45988:SF18">
    <property type="entry name" value="C2H2-TYPE ZINC FINGER FAMILY PROTEIN"/>
    <property type="match status" value="1"/>
</dbReference>
<keyword evidence="3 7" id="KW-0863">Zinc-finger</keyword>
<dbReference type="Proteomes" id="UP000188268">
    <property type="component" value="Unassembled WGS sequence"/>
</dbReference>
<feature type="compositionally biased region" description="Low complexity" evidence="8">
    <location>
        <begin position="119"/>
        <end position="130"/>
    </location>
</feature>
<evidence type="ECO:0000256" key="4">
    <source>
        <dbReference type="ARBA" id="ARBA00022833"/>
    </source>
</evidence>
<dbReference type="InterPro" id="IPR013087">
    <property type="entry name" value="Znf_C2H2_type"/>
</dbReference>
<reference evidence="10 11" key="1">
    <citation type="submission" date="2013-09" db="EMBL/GenBank/DDBJ databases">
        <title>Corchorus capsularis genome sequencing.</title>
        <authorList>
            <person name="Alam M."/>
            <person name="Haque M.S."/>
            <person name="Islam M.S."/>
            <person name="Emdad E.M."/>
            <person name="Islam M.M."/>
            <person name="Ahmed B."/>
            <person name="Halim A."/>
            <person name="Hossen Q.M.M."/>
            <person name="Hossain M.Z."/>
            <person name="Ahmed R."/>
            <person name="Khan M.M."/>
            <person name="Islam R."/>
            <person name="Rashid M.M."/>
            <person name="Khan S.A."/>
            <person name="Rahman M.S."/>
            <person name="Alam M."/>
        </authorList>
    </citation>
    <scope>NUCLEOTIDE SEQUENCE [LARGE SCALE GENOMIC DNA]</scope>
    <source>
        <strain evidence="11">cv. CVL-1</strain>
        <tissue evidence="10">Whole seedling</tissue>
    </source>
</reference>
<protein>
    <recommendedName>
        <fullName evidence="9">C2H2-type domain-containing protein</fullName>
    </recommendedName>
</protein>
<feature type="region of interest" description="Disordered" evidence="8">
    <location>
        <begin position="1"/>
        <end position="162"/>
    </location>
</feature>
<evidence type="ECO:0000256" key="1">
    <source>
        <dbReference type="ARBA" id="ARBA00022723"/>
    </source>
</evidence>
<dbReference type="GO" id="GO:0008270">
    <property type="term" value="F:zinc ion binding"/>
    <property type="evidence" value="ECO:0007669"/>
    <property type="project" value="UniProtKB-KW"/>
</dbReference>
<dbReference type="Pfam" id="PF13912">
    <property type="entry name" value="zf-C2H2_6"/>
    <property type="match status" value="1"/>
</dbReference>
<evidence type="ECO:0000256" key="7">
    <source>
        <dbReference type="PROSITE-ProRule" id="PRU00042"/>
    </source>
</evidence>
<organism evidence="10 11">
    <name type="scientific">Corchorus capsularis</name>
    <name type="common">Jute</name>
    <dbReference type="NCBI Taxonomy" id="210143"/>
    <lineage>
        <taxon>Eukaryota</taxon>
        <taxon>Viridiplantae</taxon>
        <taxon>Streptophyta</taxon>
        <taxon>Embryophyta</taxon>
        <taxon>Tracheophyta</taxon>
        <taxon>Spermatophyta</taxon>
        <taxon>Magnoliopsida</taxon>
        <taxon>eudicotyledons</taxon>
        <taxon>Gunneridae</taxon>
        <taxon>Pentapetalae</taxon>
        <taxon>rosids</taxon>
        <taxon>malvids</taxon>
        <taxon>Malvales</taxon>
        <taxon>Malvaceae</taxon>
        <taxon>Grewioideae</taxon>
        <taxon>Apeibeae</taxon>
        <taxon>Corchorus</taxon>
    </lineage>
</organism>